<dbReference type="InterPro" id="IPR036505">
    <property type="entry name" value="Amidase/PGRP_sf"/>
</dbReference>
<dbReference type="Proteomes" id="UP000015103">
    <property type="component" value="Unassembled WGS sequence"/>
</dbReference>
<evidence type="ECO:0000259" key="5">
    <source>
        <dbReference type="SMART" id="SM00644"/>
    </source>
</evidence>
<keyword evidence="4" id="KW-0472">Membrane</keyword>
<dbReference type="Gene3D" id="3.40.80.10">
    <property type="entry name" value="Peptidoglycan recognition protein-like"/>
    <property type="match status" value="2"/>
</dbReference>
<dbReference type="GO" id="GO:0008745">
    <property type="term" value="F:N-acetylmuramoyl-L-alanine amidase activity"/>
    <property type="evidence" value="ECO:0007669"/>
    <property type="project" value="InterPro"/>
</dbReference>
<sequence length="399" mass="45228">MKRRHIVYIFIVILVLIGMTVSLIVLLIMNEENYIKLRSNYTDRLVTRDNWFALPEKDGVTKFEHQPIDIVIVGHTDGSSCSLTTICSRLVRSLQAYAFSRQWHDIAYNFLVAGDGYIYEGRGWDKIASHSESYNAISIGIAFIGNFTRDLPPKKQITAFEILLSEGVKLGKINPNYKLFLQREIRPTERPGAALSNLLMKCVHWSPHAPVIVKEWDPEMNAYATFLLYSRQDWYAEPPRGKVEDLKVNPPPYVIIADTEGSNCTSFTTCSQKVHDIQIDHLERGGSDMGMHFLVGGDGAVYTGLGWGKFGSHTLTFNRRSIAIYFIGTFVTILPPQRQIRAAKLLIKEGVKLGKIAPDYKLFAQKQVMATESPGAALIEDLRKWPHWSTYEKSDELKL</sequence>
<proteinExistence type="inferred from homology"/>
<dbReference type="GO" id="GO:0045087">
    <property type="term" value="P:innate immune response"/>
    <property type="evidence" value="ECO:0007669"/>
    <property type="project" value="UniProtKB-KW"/>
</dbReference>
<protein>
    <submittedName>
        <fullName evidence="7">Uncharacterized protein</fullName>
    </submittedName>
</protein>
<evidence type="ECO:0000313" key="8">
    <source>
        <dbReference type="Proteomes" id="UP000015103"/>
    </source>
</evidence>
<dbReference type="InterPro" id="IPR006619">
    <property type="entry name" value="PGRP_domain_met/bac"/>
</dbReference>
<keyword evidence="8" id="KW-1185">Reference proteome</keyword>
<feature type="domain" description="Peptidoglycan recognition protein family" evidence="6">
    <location>
        <begin position="43"/>
        <end position="186"/>
    </location>
</feature>
<dbReference type="EnsemblMetazoa" id="RPRC017673-RA">
    <property type="protein sequence ID" value="RPRC017673-PA"/>
    <property type="gene ID" value="RPRC017673"/>
</dbReference>
<feature type="domain" description="N-acetylmuramoyl-L-alanine amidase" evidence="5">
    <location>
        <begin position="58"/>
        <end position="192"/>
    </location>
</feature>
<feature type="transmembrane region" description="Helical" evidence="4">
    <location>
        <begin position="7"/>
        <end position="29"/>
    </location>
</feature>
<dbReference type="InterPro" id="IPR015510">
    <property type="entry name" value="PGRP"/>
</dbReference>
<dbReference type="CDD" id="cd06583">
    <property type="entry name" value="PGRP"/>
    <property type="match status" value="2"/>
</dbReference>
<feature type="domain" description="Peptidoglycan recognition protein family" evidence="6">
    <location>
        <begin position="226"/>
        <end position="369"/>
    </location>
</feature>
<organism evidence="7 8">
    <name type="scientific">Rhodnius prolixus</name>
    <name type="common">Triatomid bug</name>
    <dbReference type="NCBI Taxonomy" id="13249"/>
    <lineage>
        <taxon>Eukaryota</taxon>
        <taxon>Metazoa</taxon>
        <taxon>Ecdysozoa</taxon>
        <taxon>Arthropoda</taxon>
        <taxon>Hexapoda</taxon>
        <taxon>Insecta</taxon>
        <taxon>Pterygota</taxon>
        <taxon>Neoptera</taxon>
        <taxon>Paraneoptera</taxon>
        <taxon>Hemiptera</taxon>
        <taxon>Heteroptera</taxon>
        <taxon>Panheteroptera</taxon>
        <taxon>Cimicomorpha</taxon>
        <taxon>Reduviidae</taxon>
        <taxon>Triatominae</taxon>
        <taxon>Rhodnius</taxon>
    </lineage>
</organism>
<dbReference type="FunFam" id="3.40.80.10:FF:000001">
    <property type="entry name" value="Peptidoglycan recognition protein 1"/>
    <property type="match status" value="2"/>
</dbReference>
<dbReference type="Pfam" id="PF01510">
    <property type="entry name" value="Amidase_2"/>
    <property type="match status" value="2"/>
</dbReference>
<dbReference type="GO" id="GO:0009253">
    <property type="term" value="P:peptidoglycan catabolic process"/>
    <property type="evidence" value="ECO:0007669"/>
    <property type="project" value="InterPro"/>
</dbReference>
<dbReference type="SUPFAM" id="SSF55846">
    <property type="entry name" value="N-acetylmuramoyl-L-alanine amidase-like"/>
    <property type="match status" value="2"/>
</dbReference>
<keyword evidence="2" id="KW-0399">Innate immunity</keyword>
<name>A0A905QWJ1_RHOPR</name>
<accession>A0A905QWJ1</accession>
<dbReference type="InterPro" id="IPR002502">
    <property type="entry name" value="Amidase_domain"/>
</dbReference>
<evidence type="ECO:0000256" key="4">
    <source>
        <dbReference type="SAM" id="Phobius"/>
    </source>
</evidence>
<evidence type="ECO:0000313" key="7">
    <source>
        <dbReference type="EnsemblMetazoa" id="RPRC017673-PA"/>
    </source>
</evidence>
<feature type="domain" description="N-acetylmuramoyl-L-alanine amidase" evidence="5">
    <location>
        <begin position="241"/>
        <end position="375"/>
    </location>
</feature>
<evidence type="ECO:0000259" key="6">
    <source>
        <dbReference type="SMART" id="SM00701"/>
    </source>
</evidence>
<dbReference type="EMBL" id="ACPB03002657">
    <property type="status" value="NOT_ANNOTATED_CDS"/>
    <property type="molecule type" value="Genomic_DNA"/>
</dbReference>
<evidence type="ECO:0000256" key="3">
    <source>
        <dbReference type="ARBA" id="ARBA00022859"/>
    </source>
</evidence>
<dbReference type="GO" id="GO:0008270">
    <property type="term" value="F:zinc ion binding"/>
    <property type="evidence" value="ECO:0007669"/>
    <property type="project" value="InterPro"/>
</dbReference>
<dbReference type="RefSeq" id="XP_073986574.1">
    <property type="nucleotide sequence ID" value="XM_074130473.1"/>
</dbReference>
<dbReference type="AlphaFoldDB" id="A0A905QWJ1"/>
<evidence type="ECO:0000256" key="2">
    <source>
        <dbReference type="ARBA" id="ARBA00022588"/>
    </source>
</evidence>
<dbReference type="SMART" id="SM00644">
    <property type="entry name" value="Ami_2"/>
    <property type="match status" value="2"/>
</dbReference>
<reference evidence="7" key="1">
    <citation type="submission" date="2022-10" db="UniProtKB">
        <authorList>
            <consortium name="EnsemblMetazoa"/>
        </authorList>
    </citation>
    <scope>IDENTIFICATION</scope>
</reference>
<dbReference type="SMART" id="SM00701">
    <property type="entry name" value="PGRP"/>
    <property type="match status" value="2"/>
</dbReference>
<comment type="similarity">
    <text evidence="1">Belongs to the N-acetylmuramoyl-L-alanine amidase 2 family.</text>
</comment>
<keyword evidence="3" id="KW-0391">Immunity</keyword>
<dbReference type="GeneID" id="141455413"/>
<dbReference type="PANTHER" id="PTHR11022:SF41">
    <property type="entry name" value="PEPTIDOGLYCAN-RECOGNITION PROTEIN LC-RELATED"/>
    <property type="match status" value="1"/>
</dbReference>
<dbReference type="PANTHER" id="PTHR11022">
    <property type="entry name" value="PEPTIDOGLYCAN RECOGNITION PROTEIN"/>
    <property type="match status" value="1"/>
</dbReference>
<evidence type="ECO:0000256" key="1">
    <source>
        <dbReference type="ARBA" id="ARBA00007553"/>
    </source>
</evidence>
<keyword evidence="4" id="KW-1133">Transmembrane helix</keyword>
<keyword evidence="4" id="KW-0812">Transmembrane</keyword>